<dbReference type="InterPro" id="IPR011335">
    <property type="entry name" value="Restrct_endonuc-II-like"/>
</dbReference>
<name>A0A5C5BRS5_EGGLN</name>
<evidence type="ECO:0000313" key="1">
    <source>
        <dbReference type="EMBL" id="TNU89014.1"/>
    </source>
</evidence>
<organism evidence="1 2">
    <name type="scientific">Eggerthella lenta</name>
    <name type="common">Eubacterium lentum</name>
    <dbReference type="NCBI Taxonomy" id="84112"/>
    <lineage>
        <taxon>Bacteria</taxon>
        <taxon>Bacillati</taxon>
        <taxon>Actinomycetota</taxon>
        <taxon>Coriobacteriia</taxon>
        <taxon>Eggerthellales</taxon>
        <taxon>Eggerthellaceae</taxon>
        <taxon>Eggerthella</taxon>
    </lineage>
</organism>
<comment type="caution">
    <text evidence="1">The sequence shown here is derived from an EMBL/GenBank/DDBJ whole genome shotgun (WGS) entry which is preliminary data.</text>
</comment>
<evidence type="ECO:0008006" key="3">
    <source>
        <dbReference type="Google" id="ProtNLM"/>
    </source>
</evidence>
<dbReference type="SUPFAM" id="SSF52980">
    <property type="entry name" value="Restriction endonuclease-like"/>
    <property type="match status" value="1"/>
</dbReference>
<dbReference type="Proteomes" id="UP000312594">
    <property type="component" value="Unassembled WGS sequence"/>
</dbReference>
<dbReference type="RefSeq" id="WP_139912955.1">
    <property type="nucleotide sequence ID" value="NZ_VEVP01000036.1"/>
</dbReference>
<accession>A0A5C5BRS5</accession>
<dbReference type="AlphaFoldDB" id="A0A5C5BRS5"/>
<proteinExistence type="predicted"/>
<dbReference type="EMBL" id="VEVP01000036">
    <property type="protein sequence ID" value="TNU89014.1"/>
    <property type="molecule type" value="Genomic_DNA"/>
</dbReference>
<protein>
    <recommendedName>
        <fullName evidence="3">ERCC4 domain-containing protein</fullName>
    </recommendedName>
</protein>
<dbReference type="Gene3D" id="3.40.50.10130">
    <property type="match status" value="1"/>
</dbReference>
<evidence type="ECO:0000313" key="2">
    <source>
        <dbReference type="Proteomes" id="UP000312594"/>
    </source>
</evidence>
<gene>
    <name evidence="1" type="ORF">FIC87_12505</name>
</gene>
<sequence>MALTIIEDTRQQAGKHEAKREWWEREGVAVVRSKLAFGDYALPPAASVDTKMSIAELAMDIDQQHERFRAECAGARDAGCRLVILVENDDGVRDLAGLAAWRESDGQFAARKRAVRRLDGSRLAKACMTMQRRYGVRFEFCAPGEAARRVVEILTEEGRHGRIDA</sequence>
<reference evidence="1 2" key="1">
    <citation type="journal article" date="2005" name="Appl. Environ. Microbiol.">
        <title>Intestinal bacterial communities that produce active estrogen-like compounds enterodiol and enterolactone in humans.</title>
        <authorList>
            <person name="Clavel T."/>
            <person name="Henderson G."/>
            <person name="Alpert C.A."/>
            <person name="Philippe C."/>
            <person name="Rigottier-Gois L."/>
            <person name="Dore J."/>
            <person name="Blaut M."/>
        </authorList>
    </citation>
    <scope>NUCLEOTIDE SEQUENCE [LARGE SCALE GENOMIC DNA]</scope>
    <source>
        <strain evidence="1 2">SECO-MT75m2</strain>
    </source>
</reference>